<keyword evidence="3" id="KW-0472">Membrane</keyword>
<dbReference type="GO" id="GO:0005886">
    <property type="term" value="C:plasma membrane"/>
    <property type="evidence" value="ECO:0007669"/>
    <property type="project" value="UniProtKB-SubCell"/>
</dbReference>
<dbReference type="Pfam" id="PF02705">
    <property type="entry name" value="K_trans"/>
    <property type="match status" value="1"/>
</dbReference>
<evidence type="ECO:0000256" key="3">
    <source>
        <dbReference type="SAM" id="Phobius"/>
    </source>
</evidence>
<feature type="domain" description="K+ potassium transporter integral membrane" evidence="4">
    <location>
        <begin position="3"/>
        <end position="181"/>
    </location>
</feature>
<dbReference type="AlphaFoldDB" id="A0A2P5EE17"/>
<reference evidence="6" key="1">
    <citation type="submission" date="2016-06" db="EMBL/GenBank/DDBJ databases">
        <title>Parallel loss of symbiosis genes in relatives of nitrogen-fixing non-legume Parasponia.</title>
        <authorList>
            <person name="Van Velzen R."/>
            <person name="Holmer R."/>
            <person name="Bu F."/>
            <person name="Rutten L."/>
            <person name="Van Zeijl A."/>
            <person name="Liu W."/>
            <person name="Santuari L."/>
            <person name="Cao Q."/>
            <person name="Sharma T."/>
            <person name="Shen D."/>
            <person name="Roswanjaya Y."/>
            <person name="Wardhani T."/>
            <person name="Kalhor M.S."/>
            <person name="Jansen J."/>
            <person name="Van den Hoogen J."/>
            <person name="Gungor B."/>
            <person name="Hartog M."/>
            <person name="Hontelez J."/>
            <person name="Verver J."/>
            <person name="Yang W.-C."/>
            <person name="Schijlen E."/>
            <person name="Repin R."/>
            <person name="Schilthuizen M."/>
            <person name="Schranz E."/>
            <person name="Heidstra R."/>
            <person name="Miyata K."/>
            <person name="Fedorova E."/>
            <person name="Kohlen W."/>
            <person name="Bisseling T."/>
            <person name="Smit S."/>
            <person name="Geurts R."/>
        </authorList>
    </citation>
    <scope>NUCLEOTIDE SEQUENCE [LARGE SCALE GENOMIC DNA]</scope>
    <source>
        <strain evidence="6">cv. RG33-2</strain>
    </source>
</reference>
<dbReference type="EMBL" id="JXTC01000173">
    <property type="protein sequence ID" value="PON83780.1"/>
    <property type="molecule type" value="Genomic_DNA"/>
</dbReference>
<dbReference type="PANTHER" id="PTHR30540:SF87">
    <property type="entry name" value="POTASSIUM TRANSPORTER"/>
    <property type="match status" value="1"/>
</dbReference>
<dbReference type="STRING" id="63057.A0A2P5EE17"/>
<evidence type="ECO:0000259" key="4">
    <source>
        <dbReference type="Pfam" id="PF02705"/>
    </source>
</evidence>
<dbReference type="InterPro" id="IPR053951">
    <property type="entry name" value="K_trans_N"/>
</dbReference>
<gene>
    <name evidence="5" type="ORF">TorRG33x02_204470</name>
</gene>
<dbReference type="PANTHER" id="PTHR30540">
    <property type="entry name" value="OSMOTIC STRESS POTASSIUM TRANSPORTER"/>
    <property type="match status" value="1"/>
</dbReference>
<keyword evidence="3" id="KW-1133">Transmembrane helix</keyword>
<evidence type="ECO:0000256" key="2">
    <source>
        <dbReference type="ARBA" id="ARBA00008440"/>
    </source>
</evidence>
<comment type="subcellular location">
    <subcellularLocation>
        <location evidence="1">Cell membrane</location>
        <topology evidence="1">Multi-pass membrane protein</topology>
    </subcellularLocation>
</comment>
<evidence type="ECO:0000313" key="6">
    <source>
        <dbReference type="Proteomes" id="UP000237000"/>
    </source>
</evidence>
<organism evidence="5 6">
    <name type="scientific">Trema orientale</name>
    <name type="common">Charcoal tree</name>
    <name type="synonym">Celtis orientalis</name>
    <dbReference type="NCBI Taxonomy" id="63057"/>
    <lineage>
        <taxon>Eukaryota</taxon>
        <taxon>Viridiplantae</taxon>
        <taxon>Streptophyta</taxon>
        <taxon>Embryophyta</taxon>
        <taxon>Tracheophyta</taxon>
        <taxon>Spermatophyta</taxon>
        <taxon>Magnoliopsida</taxon>
        <taxon>eudicotyledons</taxon>
        <taxon>Gunneridae</taxon>
        <taxon>Pentapetalae</taxon>
        <taxon>rosids</taxon>
        <taxon>fabids</taxon>
        <taxon>Rosales</taxon>
        <taxon>Cannabaceae</taxon>
        <taxon>Trema</taxon>
    </lineage>
</organism>
<proteinExistence type="inferred from homology"/>
<keyword evidence="6" id="KW-1185">Reference proteome</keyword>
<keyword evidence="3" id="KW-0812">Transmembrane</keyword>
<feature type="transmembrane region" description="Helical" evidence="3">
    <location>
        <begin position="97"/>
        <end position="117"/>
    </location>
</feature>
<sequence>MFDPTVVRAINPMYIIDYLRRNKVEAWISLGGIVLAITGTEALYADVGHFSVRSIQLSMCFVTYPSLILAYTGQASFLRKNNNLVADTFYKSIPQPLYWPMFAMAVLAAIIASQAMISGTFSIIQQSMSIGCFPPVKVIHTSSKYKGQVYIPEVNYFLMFACVAVTFGFRSTTEIANAYGKDRNDVRHDTHIIVLAAYHGDDMEDQQTYNH</sequence>
<evidence type="ECO:0000313" key="5">
    <source>
        <dbReference type="EMBL" id="PON83780.1"/>
    </source>
</evidence>
<dbReference type="OrthoDB" id="1715332at2759"/>
<comment type="similarity">
    <text evidence="2">Belongs to the HAK/KUP transporter (TC 2.A.72.3) family.</text>
</comment>
<dbReference type="Proteomes" id="UP000237000">
    <property type="component" value="Unassembled WGS sequence"/>
</dbReference>
<protein>
    <submittedName>
        <fullName evidence="5">Potassium transporter</fullName>
    </submittedName>
</protein>
<dbReference type="GO" id="GO:0015079">
    <property type="term" value="F:potassium ion transmembrane transporter activity"/>
    <property type="evidence" value="ECO:0007669"/>
    <property type="project" value="InterPro"/>
</dbReference>
<dbReference type="InterPro" id="IPR003855">
    <property type="entry name" value="K+_transporter"/>
</dbReference>
<comment type="caution">
    <text evidence="5">The sequence shown here is derived from an EMBL/GenBank/DDBJ whole genome shotgun (WGS) entry which is preliminary data.</text>
</comment>
<evidence type="ECO:0000256" key="1">
    <source>
        <dbReference type="ARBA" id="ARBA00004651"/>
    </source>
</evidence>
<name>A0A2P5EE17_TREOI</name>
<dbReference type="InParanoid" id="A0A2P5EE17"/>
<accession>A0A2P5EE17</accession>
<feature type="transmembrane region" description="Helical" evidence="3">
    <location>
        <begin position="57"/>
        <end position="77"/>
    </location>
</feature>
<feature type="transmembrane region" description="Helical" evidence="3">
    <location>
        <begin position="26"/>
        <end position="45"/>
    </location>
</feature>